<dbReference type="Proteomes" id="UP000199118">
    <property type="component" value="Unassembled WGS sequence"/>
</dbReference>
<evidence type="ECO:0000313" key="8">
    <source>
        <dbReference type="Proteomes" id="UP000199118"/>
    </source>
</evidence>
<dbReference type="SUPFAM" id="SSF46689">
    <property type="entry name" value="Homeodomain-like"/>
    <property type="match status" value="1"/>
</dbReference>
<sequence>MDDAANRTPPDPEAGPEARPRDSAHRVLEEAEINAIRDPARVELRRDQLLDAALELFIEKGYASTTIRDICARSGVNQASLYDYVANKHDILRRVLNRLWFRGQNGGMPEVLGDPARGSVRTAVARILRHSWKKRRLATLLAYRSVPHLDAQDRETLRLREERLIRSLAAQLRAESGAAEEDKRPEVVANFIIYANAFGPMRDWLMRDCDEAVVLDTVSAGIAAMIEDLKTPPRTPDPLPPLD</sequence>
<dbReference type="PANTHER" id="PTHR30055:SF234">
    <property type="entry name" value="HTH-TYPE TRANSCRIPTIONAL REGULATOR BETI"/>
    <property type="match status" value="1"/>
</dbReference>
<reference evidence="7 8" key="1">
    <citation type="submission" date="2016-10" db="EMBL/GenBank/DDBJ databases">
        <authorList>
            <person name="de Groot N.N."/>
        </authorList>
    </citation>
    <scope>NUCLEOTIDE SEQUENCE [LARGE SCALE GENOMIC DNA]</scope>
    <source>
        <strain evidence="7 8">DSM 17890</strain>
    </source>
</reference>
<dbReference type="PANTHER" id="PTHR30055">
    <property type="entry name" value="HTH-TYPE TRANSCRIPTIONAL REGULATOR RUTR"/>
    <property type="match status" value="1"/>
</dbReference>
<dbReference type="Pfam" id="PF00440">
    <property type="entry name" value="TetR_N"/>
    <property type="match status" value="1"/>
</dbReference>
<organism evidence="7 8">
    <name type="scientific">Albimonas donghaensis</name>
    <dbReference type="NCBI Taxonomy" id="356660"/>
    <lineage>
        <taxon>Bacteria</taxon>
        <taxon>Pseudomonadati</taxon>
        <taxon>Pseudomonadota</taxon>
        <taxon>Alphaproteobacteria</taxon>
        <taxon>Rhodobacterales</taxon>
        <taxon>Paracoccaceae</taxon>
        <taxon>Albimonas</taxon>
    </lineage>
</organism>
<gene>
    <name evidence="7" type="ORF">SAMN05444336_102115</name>
</gene>
<dbReference type="InterPro" id="IPR001647">
    <property type="entry name" value="HTH_TetR"/>
</dbReference>
<proteinExistence type="predicted"/>
<dbReference type="PROSITE" id="PS50977">
    <property type="entry name" value="HTH_TETR_2"/>
    <property type="match status" value="1"/>
</dbReference>
<dbReference type="GO" id="GO:0000976">
    <property type="term" value="F:transcription cis-regulatory region binding"/>
    <property type="evidence" value="ECO:0007669"/>
    <property type="project" value="TreeGrafter"/>
</dbReference>
<dbReference type="InterPro" id="IPR023772">
    <property type="entry name" value="DNA-bd_HTH_TetR-type_CS"/>
</dbReference>
<dbReference type="GO" id="GO:0003700">
    <property type="term" value="F:DNA-binding transcription factor activity"/>
    <property type="evidence" value="ECO:0007669"/>
    <property type="project" value="TreeGrafter"/>
</dbReference>
<dbReference type="InterPro" id="IPR009057">
    <property type="entry name" value="Homeodomain-like_sf"/>
</dbReference>
<keyword evidence="8" id="KW-1185">Reference proteome</keyword>
<evidence type="ECO:0000313" key="7">
    <source>
        <dbReference type="EMBL" id="SDW69440.1"/>
    </source>
</evidence>
<dbReference type="PRINTS" id="PR00455">
    <property type="entry name" value="HTHTETR"/>
</dbReference>
<feature type="DNA-binding region" description="H-T-H motif" evidence="4">
    <location>
        <begin position="66"/>
        <end position="85"/>
    </location>
</feature>
<dbReference type="Gene3D" id="1.10.357.10">
    <property type="entry name" value="Tetracycline Repressor, domain 2"/>
    <property type="match status" value="1"/>
</dbReference>
<accession>A0A1H2VMF8</accession>
<evidence type="ECO:0000256" key="3">
    <source>
        <dbReference type="ARBA" id="ARBA00023163"/>
    </source>
</evidence>
<dbReference type="STRING" id="356660.SAMN05444336_102115"/>
<dbReference type="OrthoDB" id="8478851at2"/>
<dbReference type="InterPro" id="IPR050109">
    <property type="entry name" value="HTH-type_TetR-like_transc_reg"/>
</dbReference>
<feature type="region of interest" description="Disordered" evidence="5">
    <location>
        <begin position="1"/>
        <end position="23"/>
    </location>
</feature>
<evidence type="ECO:0000256" key="4">
    <source>
        <dbReference type="PROSITE-ProRule" id="PRU00335"/>
    </source>
</evidence>
<keyword evidence="3" id="KW-0804">Transcription</keyword>
<dbReference type="EMBL" id="FNMZ01000002">
    <property type="protein sequence ID" value="SDW69440.1"/>
    <property type="molecule type" value="Genomic_DNA"/>
</dbReference>
<keyword evidence="2 4" id="KW-0238">DNA-binding</keyword>
<evidence type="ECO:0000256" key="1">
    <source>
        <dbReference type="ARBA" id="ARBA00023015"/>
    </source>
</evidence>
<name>A0A1H2VMF8_9RHOB</name>
<dbReference type="AlphaFoldDB" id="A0A1H2VMF8"/>
<evidence type="ECO:0000256" key="2">
    <source>
        <dbReference type="ARBA" id="ARBA00023125"/>
    </source>
</evidence>
<protein>
    <submittedName>
        <fullName evidence="7">Transcriptional regulator, TetR family</fullName>
    </submittedName>
</protein>
<dbReference type="PROSITE" id="PS01081">
    <property type="entry name" value="HTH_TETR_1"/>
    <property type="match status" value="1"/>
</dbReference>
<keyword evidence="1" id="KW-0805">Transcription regulation</keyword>
<dbReference type="RefSeq" id="WP_092680396.1">
    <property type="nucleotide sequence ID" value="NZ_FNMZ01000002.1"/>
</dbReference>
<evidence type="ECO:0000256" key="5">
    <source>
        <dbReference type="SAM" id="MobiDB-lite"/>
    </source>
</evidence>
<feature type="domain" description="HTH tetR-type" evidence="6">
    <location>
        <begin position="43"/>
        <end position="103"/>
    </location>
</feature>
<evidence type="ECO:0000259" key="6">
    <source>
        <dbReference type="PROSITE" id="PS50977"/>
    </source>
</evidence>